<dbReference type="NCBIfam" id="TIGR04433">
    <property type="entry name" value="UrcA_uranyl"/>
    <property type="match status" value="1"/>
</dbReference>
<evidence type="ECO:0000313" key="2">
    <source>
        <dbReference type="Proteomes" id="UP000308054"/>
    </source>
</evidence>
<dbReference type="InterPro" id="IPR030972">
    <property type="entry name" value="UrcA_uranyl"/>
</dbReference>
<proteinExistence type="predicted"/>
<evidence type="ECO:0000313" key="1">
    <source>
        <dbReference type="EMBL" id="TGY88148.1"/>
    </source>
</evidence>
<reference evidence="1 2" key="1">
    <citation type="journal article" date="2017" name="Int. J. Syst. Evol. Microbiol.">
        <title>Marinicauda algicola sp. nov., isolated from a marine red alga Rhodosorus marinus.</title>
        <authorList>
            <person name="Jeong S.E."/>
            <person name="Jeon S.H."/>
            <person name="Chun B.H."/>
            <person name="Kim D.W."/>
            <person name="Jeon C.O."/>
        </authorList>
    </citation>
    <scope>NUCLEOTIDE SEQUENCE [LARGE SCALE GENOMIC DNA]</scope>
    <source>
        <strain evidence="1 2">JCM 31718</strain>
    </source>
</reference>
<dbReference type="AlphaFoldDB" id="A0A4S2GYV2"/>
<sequence length="140" mass="14815">MRAVRGSLLSNPQDGRQIHIPGRHWSIETRQGVPLMKLVTLCAASLAALCAAAPALAETEIRSQAVDFSRSELASESGREAIETRIAAAAREVCNAPGKTDAEVRRLELECQRRAIAEARAKLDARSAVVTAALSAGGAQ</sequence>
<comment type="caution">
    <text evidence="1">The sequence shown here is derived from an EMBL/GenBank/DDBJ whole genome shotgun (WGS) entry which is preliminary data.</text>
</comment>
<organism evidence="1 2">
    <name type="scientific">Marinicauda algicola</name>
    <dbReference type="NCBI Taxonomy" id="2029849"/>
    <lineage>
        <taxon>Bacteria</taxon>
        <taxon>Pseudomonadati</taxon>
        <taxon>Pseudomonadota</taxon>
        <taxon>Alphaproteobacteria</taxon>
        <taxon>Maricaulales</taxon>
        <taxon>Maricaulaceae</taxon>
        <taxon>Marinicauda</taxon>
    </lineage>
</organism>
<keyword evidence="2" id="KW-1185">Reference proteome</keyword>
<dbReference type="Proteomes" id="UP000308054">
    <property type="component" value="Unassembled WGS sequence"/>
</dbReference>
<name>A0A4S2GYV2_9PROT</name>
<gene>
    <name evidence="1" type="ORF">E5163_09920</name>
</gene>
<dbReference type="EMBL" id="SRXW01000003">
    <property type="protein sequence ID" value="TGY88148.1"/>
    <property type="molecule type" value="Genomic_DNA"/>
</dbReference>
<accession>A0A4S2GYV2</accession>
<protein>
    <submittedName>
        <fullName evidence="1">UrcA family protein</fullName>
    </submittedName>
</protein>